<keyword evidence="3" id="KW-1185">Reference proteome</keyword>
<feature type="compositionally biased region" description="Basic and acidic residues" evidence="1">
    <location>
        <begin position="302"/>
        <end position="312"/>
    </location>
</feature>
<proteinExistence type="predicted"/>
<dbReference type="AlphaFoldDB" id="A0AAE4AN75"/>
<reference evidence="2" key="1">
    <citation type="submission" date="2023-07" db="EMBL/GenBank/DDBJ databases">
        <title>Genomic Encyclopedia of Type Strains, Phase IV (KMG-IV): sequencing the most valuable type-strain genomes for metagenomic binning, comparative biology and taxonomic classification.</title>
        <authorList>
            <person name="Goeker M."/>
        </authorList>
    </citation>
    <scope>NUCLEOTIDE SEQUENCE</scope>
    <source>
        <strain evidence="2">DSM 24202</strain>
    </source>
</reference>
<feature type="compositionally biased region" description="Pro residues" evidence="1">
    <location>
        <begin position="225"/>
        <end position="235"/>
    </location>
</feature>
<evidence type="ECO:0000256" key="1">
    <source>
        <dbReference type="SAM" id="MobiDB-lite"/>
    </source>
</evidence>
<organism evidence="2 3">
    <name type="scientific">Oligosphaera ethanolica</name>
    <dbReference type="NCBI Taxonomy" id="760260"/>
    <lineage>
        <taxon>Bacteria</taxon>
        <taxon>Pseudomonadati</taxon>
        <taxon>Lentisphaerota</taxon>
        <taxon>Oligosphaeria</taxon>
        <taxon>Oligosphaerales</taxon>
        <taxon>Oligosphaeraceae</taxon>
        <taxon>Oligosphaera</taxon>
    </lineage>
</organism>
<comment type="caution">
    <text evidence="2">The sequence shown here is derived from an EMBL/GenBank/DDBJ whole genome shotgun (WGS) entry which is preliminary data.</text>
</comment>
<sequence length="319" mass="34518">MRSAPCRPSEQPCANYTRLGRGRFSRPWCGRPARTVAWDLPLTRHPNGHMQTSLGRTARHGRERVRSLKSQASANRSPESNASFPMVPNVPTVQSMGPCLMGRESSPQHRRQPVPPVPNASRPASRRPYPGRGVGVSPTPARRLISPHSPSSPTVPGPFPVSSRRLYRGRGVGVSPTPTRRLISPHSPSSPTVPGPFPVSSRRLYRGRGVGVSPTPTRRLISPHSPSPPTVPGPFPVSSRRLYRGRDAGVSPTPTRRLIYPPQPSTPSVARSSPCVCAGRLHAGALEGRRQRSPGRSPGKGPPHEHALEGHLNKFASYS</sequence>
<dbReference type="Proteomes" id="UP001238163">
    <property type="component" value="Unassembled WGS sequence"/>
</dbReference>
<feature type="region of interest" description="Disordered" evidence="1">
    <location>
        <begin position="1"/>
        <end position="25"/>
    </location>
</feature>
<evidence type="ECO:0000313" key="3">
    <source>
        <dbReference type="Proteomes" id="UP001238163"/>
    </source>
</evidence>
<dbReference type="EMBL" id="JAUSVL010000001">
    <property type="protein sequence ID" value="MDQ0288042.1"/>
    <property type="molecule type" value="Genomic_DNA"/>
</dbReference>
<gene>
    <name evidence="2" type="ORF">J3R75_000149</name>
</gene>
<feature type="region of interest" description="Disordered" evidence="1">
    <location>
        <begin position="42"/>
        <end position="319"/>
    </location>
</feature>
<feature type="compositionally biased region" description="Polar residues" evidence="1">
    <location>
        <begin position="68"/>
        <end position="83"/>
    </location>
</feature>
<protein>
    <submittedName>
        <fullName evidence="2">Uncharacterized protein</fullName>
    </submittedName>
</protein>
<accession>A0AAE4AN75</accession>
<evidence type="ECO:0000313" key="2">
    <source>
        <dbReference type="EMBL" id="MDQ0288042.1"/>
    </source>
</evidence>
<name>A0AAE4AN75_9BACT</name>